<dbReference type="GO" id="GO:0005576">
    <property type="term" value="C:extracellular region"/>
    <property type="evidence" value="ECO:0007669"/>
    <property type="project" value="UniProtKB-SubCell"/>
</dbReference>
<keyword evidence="3" id="KW-0964">Secreted</keyword>
<dbReference type="Gene3D" id="1.10.100.10">
    <property type="entry name" value="Insulin-like"/>
    <property type="match status" value="1"/>
</dbReference>
<evidence type="ECO:0000256" key="5">
    <source>
        <dbReference type="SAM" id="SignalP"/>
    </source>
</evidence>
<keyword evidence="7" id="KW-1185">Reference proteome</keyword>
<evidence type="ECO:0000313" key="7">
    <source>
        <dbReference type="Proteomes" id="UP001175271"/>
    </source>
</evidence>
<dbReference type="InterPro" id="IPR003235">
    <property type="entry name" value="Nem_insulin-like_b-type"/>
</dbReference>
<organism evidence="6 7">
    <name type="scientific">Steinernema hermaphroditum</name>
    <dbReference type="NCBI Taxonomy" id="289476"/>
    <lineage>
        <taxon>Eukaryota</taxon>
        <taxon>Metazoa</taxon>
        <taxon>Ecdysozoa</taxon>
        <taxon>Nematoda</taxon>
        <taxon>Chromadorea</taxon>
        <taxon>Rhabditida</taxon>
        <taxon>Tylenchina</taxon>
        <taxon>Panagrolaimomorpha</taxon>
        <taxon>Strongyloidoidea</taxon>
        <taxon>Steinernematidae</taxon>
        <taxon>Steinernema</taxon>
    </lineage>
</organism>
<feature type="chain" id="PRO_5041459706" evidence="5">
    <location>
        <begin position="20"/>
        <end position="109"/>
    </location>
</feature>
<evidence type="ECO:0000256" key="3">
    <source>
        <dbReference type="ARBA" id="ARBA00022525"/>
    </source>
</evidence>
<proteinExistence type="inferred from homology"/>
<evidence type="ECO:0000256" key="1">
    <source>
        <dbReference type="ARBA" id="ARBA00004613"/>
    </source>
</evidence>
<protein>
    <submittedName>
        <fullName evidence="6">Uncharacterized protein</fullName>
    </submittedName>
</protein>
<dbReference type="Proteomes" id="UP001175271">
    <property type="component" value="Unassembled WGS sequence"/>
</dbReference>
<accession>A0AA39IGC1</accession>
<comment type="subcellular location">
    <subcellularLocation>
        <location evidence="1">Secreted</location>
    </subcellularLocation>
</comment>
<dbReference type="EMBL" id="JAUCMV010000001">
    <property type="protein sequence ID" value="KAK0423847.1"/>
    <property type="molecule type" value="Genomic_DNA"/>
</dbReference>
<dbReference type="AlphaFoldDB" id="A0AA39IGC1"/>
<gene>
    <name evidence="6" type="ORF">QR680_008365</name>
</gene>
<comment type="caution">
    <text evidence="6">The sequence shown here is derived from an EMBL/GenBank/DDBJ whole genome shotgun (WGS) entry which is preliminary data.</text>
</comment>
<name>A0AA39IGC1_9BILA</name>
<keyword evidence="5" id="KW-0732">Signal</keyword>
<evidence type="ECO:0000256" key="4">
    <source>
        <dbReference type="ARBA" id="ARBA00023157"/>
    </source>
</evidence>
<keyword evidence="4" id="KW-1015">Disulfide bond</keyword>
<dbReference type="Pfam" id="PF03488">
    <property type="entry name" value="Ins_beta"/>
    <property type="match status" value="1"/>
</dbReference>
<sequence>MKFALSACVLSILFVAVSAIASGEQEVDSGEDVWAFLTENFLSAQRFESDKFRKCGLDALEYVNSVCEACTRLTDLATADAVLKGCCQDGCTKRFIRDNVCCKHPNSTV</sequence>
<dbReference type="GO" id="GO:0005179">
    <property type="term" value="F:hormone activity"/>
    <property type="evidence" value="ECO:0007669"/>
    <property type="project" value="InterPro"/>
</dbReference>
<evidence type="ECO:0000256" key="2">
    <source>
        <dbReference type="ARBA" id="ARBA00009034"/>
    </source>
</evidence>
<feature type="signal peptide" evidence="5">
    <location>
        <begin position="1"/>
        <end position="19"/>
    </location>
</feature>
<reference evidence="6" key="1">
    <citation type="submission" date="2023-06" db="EMBL/GenBank/DDBJ databases">
        <title>Genomic analysis of the entomopathogenic nematode Steinernema hermaphroditum.</title>
        <authorList>
            <person name="Schwarz E.M."/>
            <person name="Heppert J.K."/>
            <person name="Baniya A."/>
            <person name="Schwartz H.T."/>
            <person name="Tan C.-H."/>
            <person name="Antoshechkin I."/>
            <person name="Sternberg P.W."/>
            <person name="Goodrich-Blair H."/>
            <person name="Dillman A.R."/>
        </authorList>
    </citation>
    <scope>NUCLEOTIDE SEQUENCE</scope>
    <source>
        <strain evidence="6">PS9179</strain>
        <tissue evidence="6">Whole animal</tissue>
    </source>
</reference>
<evidence type="ECO:0000313" key="6">
    <source>
        <dbReference type="EMBL" id="KAK0423847.1"/>
    </source>
</evidence>
<comment type="similarity">
    <text evidence="2">Belongs to the insulin family.</text>
</comment>